<keyword evidence="5" id="KW-0206">Cytoskeleton</keyword>
<dbReference type="InterPro" id="IPR001152">
    <property type="entry name" value="Beta-thymosin"/>
</dbReference>
<dbReference type="CDD" id="cd22059">
    <property type="entry name" value="WH2_BetaT"/>
    <property type="match status" value="1"/>
</dbReference>
<dbReference type="GO" id="GO:0007015">
    <property type="term" value="P:actin filament organization"/>
    <property type="evidence" value="ECO:0007669"/>
    <property type="project" value="InterPro"/>
</dbReference>
<gene>
    <name evidence="9" type="primary">TMSB4Y</name>
</gene>
<accession>A0A8C6XAC7</accession>
<dbReference type="Gene3D" id="1.20.5.520">
    <property type="entry name" value="Single helix bin"/>
    <property type="match status" value="1"/>
</dbReference>
<evidence type="ECO:0000256" key="4">
    <source>
        <dbReference type="ARBA" id="ARBA00023203"/>
    </source>
</evidence>
<evidence type="ECO:0000313" key="10">
    <source>
        <dbReference type="Proteomes" id="UP000694559"/>
    </source>
</evidence>
<dbReference type="PANTHER" id="PTHR12021:SF3">
    <property type="entry name" value="THYMOSIN BETA-4-LIKE"/>
    <property type="match status" value="1"/>
</dbReference>
<reference evidence="9" key="2">
    <citation type="submission" date="2025-09" db="UniProtKB">
        <authorList>
            <consortium name="Ensembl"/>
        </authorList>
    </citation>
    <scope>IDENTIFICATION</scope>
</reference>
<dbReference type="PANTHER" id="PTHR12021">
    <property type="entry name" value="THYMOSIN BETA"/>
    <property type="match status" value="1"/>
</dbReference>
<evidence type="ECO:0000256" key="3">
    <source>
        <dbReference type="ARBA" id="ARBA00022490"/>
    </source>
</evidence>
<keyword evidence="8" id="KW-0472">Membrane</keyword>
<feature type="compositionally biased region" description="Basic and acidic residues" evidence="7">
    <location>
        <begin position="49"/>
        <end position="61"/>
    </location>
</feature>
<protein>
    <submittedName>
        <fullName evidence="9">Thymosin beta 4 X-linked</fullName>
    </submittedName>
</protein>
<evidence type="ECO:0000256" key="1">
    <source>
        <dbReference type="ARBA" id="ARBA00004245"/>
    </source>
</evidence>
<dbReference type="GO" id="GO:0005856">
    <property type="term" value="C:cytoskeleton"/>
    <property type="evidence" value="ECO:0007669"/>
    <property type="project" value="UniProtKB-SubCell"/>
</dbReference>
<comment type="function">
    <text evidence="6">Plays an important role in the organization of the cytoskeleton. Binds to and sequesters actin monomers (G actin) and therefore inhibits actin polymerization.</text>
</comment>
<evidence type="ECO:0000256" key="8">
    <source>
        <dbReference type="SAM" id="Phobius"/>
    </source>
</evidence>
<evidence type="ECO:0000256" key="6">
    <source>
        <dbReference type="ARBA" id="ARBA00025497"/>
    </source>
</evidence>
<dbReference type="AlphaFoldDB" id="A0A8C6XAC7"/>
<evidence type="ECO:0000256" key="2">
    <source>
        <dbReference type="ARBA" id="ARBA00009511"/>
    </source>
</evidence>
<keyword evidence="8" id="KW-0812">Transmembrane</keyword>
<keyword evidence="3" id="KW-0963">Cytoplasm</keyword>
<evidence type="ECO:0000313" key="9">
    <source>
        <dbReference type="Ensembl" id="ENSNNAP00000011387.1"/>
    </source>
</evidence>
<comment type="similarity">
    <text evidence="2">Belongs to the thymosin beta family.</text>
</comment>
<dbReference type="GO" id="GO:0005737">
    <property type="term" value="C:cytoplasm"/>
    <property type="evidence" value="ECO:0007669"/>
    <property type="project" value="TreeGrafter"/>
</dbReference>
<feature type="transmembrane region" description="Helical" evidence="8">
    <location>
        <begin position="118"/>
        <end position="134"/>
    </location>
</feature>
<organism evidence="9 10">
    <name type="scientific">Naja naja</name>
    <name type="common">Indian cobra</name>
    <dbReference type="NCBI Taxonomy" id="35670"/>
    <lineage>
        <taxon>Eukaryota</taxon>
        <taxon>Metazoa</taxon>
        <taxon>Chordata</taxon>
        <taxon>Craniata</taxon>
        <taxon>Vertebrata</taxon>
        <taxon>Euteleostomi</taxon>
        <taxon>Lepidosauria</taxon>
        <taxon>Squamata</taxon>
        <taxon>Bifurcata</taxon>
        <taxon>Unidentata</taxon>
        <taxon>Episquamata</taxon>
        <taxon>Toxicofera</taxon>
        <taxon>Serpentes</taxon>
        <taxon>Colubroidea</taxon>
        <taxon>Elapidae</taxon>
        <taxon>Elapinae</taxon>
        <taxon>Naja</taxon>
    </lineage>
</organism>
<dbReference type="GO" id="GO:0030334">
    <property type="term" value="P:regulation of cell migration"/>
    <property type="evidence" value="ECO:0007669"/>
    <property type="project" value="TreeGrafter"/>
</dbReference>
<dbReference type="SMART" id="SM00152">
    <property type="entry name" value="THY"/>
    <property type="match status" value="1"/>
</dbReference>
<dbReference type="OrthoDB" id="2151618at2759"/>
<feature type="region of interest" description="Disordered" evidence="7">
    <location>
        <begin position="49"/>
        <end position="73"/>
    </location>
</feature>
<keyword evidence="4" id="KW-0009">Actin-binding</keyword>
<evidence type="ECO:0000256" key="5">
    <source>
        <dbReference type="ARBA" id="ARBA00023212"/>
    </source>
</evidence>
<name>A0A8C6XAC7_NAJNA</name>
<dbReference type="Pfam" id="PF01290">
    <property type="entry name" value="Thymosin"/>
    <property type="match status" value="1"/>
</dbReference>
<comment type="subcellular location">
    <subcellularLocation>
        <location evidence="1">Cytoplasm</location>
        <location evidence="1">Cytoskeleton</location>
    </subcellularLocation>
</comment>
<dbReference type="PROSITE" id="PS00500">
    <property type="entry name" value="THYMOSIN_B4"/>
    <property type="match status" value="1"/>
</dbReference>
<reference evidence="9" key="1">
    <citation type="submission" date="2025-08" db="UniProtKB">
        <authorList>
            <consortium name="Ensembl"/>
        </authorList>
    </citation>
    <scope>IDENTIFICATION</scope>
</reference>
<evidence type="ECO:0000256" key="7">
    <source>
        <dbReference type="SAM" id="MobiDB-lite"/>
    </source>
</evidence>
<dbReference type="FunFam" id="1.20.5.520:FF:000001">
    <property type="entry name" value="Thymosin beta"/>
    <property type="match status" value="1"/>
</dbReference>
<dbReference type="GO" id="GO:0003785">
    <property type="term" value="F:actin monomer binding"/>
    <property type="evidence" value="ECO:0007669"/>
    <property type="project" value="InterPro"/>
</dbReference>
<sequence length="139" mass="16031">MLKLKELVGNKGTASEGGKEGCSITFFCPFVHRSITMSDKPDMAEIEKFDKSKLKKTETQEKNPLPSKETIEQEKQAGESCTRVLRAVKCILIECHFFVQIILIIGMHNFFNMQIKCFKTWITLLCYLFFWTILPNEEA</sequence>
<keyword evidence="8" id="KW-1133">Transmembrane helix</keyword>
<dbReference type="Proteomes" id="UP000694559">
    <property type="component" value="Unplaced"/>
</dbReference>
<keyword evidence="10" id="KW-1185">Reference proteome</keyword>
<dbReference type="InterPro" id="IPR038386">
    <property type="entry name" value="Beta-thymosin_sf"/>
</dbReference>
<dbReference type="GeneTree" id="ENSGT00940000154433"/>
<dbReference type="Ensembl" id="ENSNNAT00000011911.1">
    <property type="protein sequence ID" value="ENSNNAP00000011387.1"/>
    <property type="gene ID" value="ENSNNAG00000007638.1"/>
</dbReference>
<proteinExistence type="inferred from homology"/>